<dbReference type="PANTHER" id="PTHR24421">
    <property type="entry name" value="NITRATE/NITRITE SENSOR PROTEIN NARX-RELATED"/>
    <property type="match status" value="1"/>
</dbReference>
<keyword evidence="6 11" id="KW-0418">Kinase</keyword>
<dbReference type="Gene3D" id="3.30.565.10">
    <property type="entry name" value="Histidine kinase-like ATPase, C-terminal domain"/>
    <property type="match status" value="1"/>
</dbReference>
<dbReference type="EC" id="2.7.13.3" evidence="2"/>
<evidence type="ECO:0000313" key="12">
    <source>
        <dbReference type="Proteomes" id="UP000261739"/>
    </source>
</evidence>
<evidence type="ECO:0000256" key="9">
    <source>
        <dbReference type="SAM" id="Phobius"/>
    </source>
</evidence>
<gene>
    <name evidence="11" type="ORF">DIW82_10800</name>
</gene>
<dbReference type="Gene3D" id="1.20.5.1930">
    <property type="match status" value="1"/>
</dbReference>
<keyword evidence="9" id="KW-1133">Transmembrane helix</keyword>
<keyword evidence="3" id="KW-0597">Phosphoprotein</keyword>
<dbReference type="RefSeq" id="WP_010121172.1">
    <property type="nucleotide sequence ID" value="NZ_DAITTW010000045.1"/>
</dbReference>
<evidence type="ECO:0000256" key="7">
    <source>
        <dbReference type="ARBA" id="ARBA00022840"/>
    </source>
</evidence>
<evidence type="ECO:0000256" key="1">
    <source>
        <dbReference type="ARBA" id="ARBA00000085"/>
    </source>
</evidence>
<dbReference type="AlphaFoldDB" id="A0A3D4T1Q3"/>
<evidence type="ECO:0000256" key="5">
    <source>
        <dbReference type="ARBA" id="ARBA00022741"/>
    </source>
</evidence>
<feature type="transmembrane region" description="Helical" evidence="9">
    <location>
        <begin position="155"/>
        <end position="173"/>
    </location>
</feature>
<keyword evidence="5" id="KW-0547">Nucleotide-binding</keyword>
<dbReference type="InterPro" id="IPR011712">
    <property type="entry name" value="Sig_transdc_His_kin_sub3_dim/P"/>
</dbReference>
<dbReference type="GO" id="GO:0016020">
    <property type="term" value="C:membrane"/>
    <property type="evidence" value="ECO:0007669"/>
    <property type="project" value="InterPro"/>
</dbReference>
<organism evidence="11 12">
    <name type="scientific">Corynebacterium nuruki</name>
    <dbReference type="NCBI Taxonomy" id="1032851"/>
    <lineage>
        <taxon>Bacteria</taxon>
        <taxon>Bacillati</taxon>
        <taxon>Actinomycetota</taxon>
        <taxon>Actinomycetes</taxon>
        <taxon>Mycobacteriales</taxon>
        <taxon>Corynebacteriaceae</taxon>
        <taxon>Corynebacterium</taxon>
    </lineage>
</organism>
<evidence type="ECO:0000256" key="8">
    <source>
        <dbReference type="ARBA" id="ARBA00023012"/>
    </source>
</evidence>
<keyword evidence="4" id="KW-0808">Transferase</keyword>
<evidence type="ECO:0000259" key="10">
    <source>
        <dbReference type="Pfam" id="PF07730"/>
    </source>
</evidence>
<dbReference type="InterPro" id="IPR036890">
    <property type="entry name" value="HATPase_C_sf"/>
</dbReference>
<dbReference type="CDD" id="cd16917">
    <property type="entry name" value="HATPase_UhpB-NarQ-NarX-like"/>
    <property type="match status" value="1"/>
</dbReference>
<feature type="transmembrane region" description="Helical" evidence="9">
    <location>
        <begin position="59"/>
        <end position="76"/>
    </location>
</feature>
<proteinExistence type="predicted"/>
<feature type="transmembrane region" description="Helical" evidence="9">
    <location>
        <begin position="133"/>
        <end position="149"/>
    </location>
</feature>
<feature type="transmembrane region" description="Helical" evidence="9">
    <location>
        <begin position="106"/>
        <end position="126"/>
    </location>
</feature>
<keyword evidence="7" id="KW-0067">ATP-binding</keyword>
<comment type="catalytic activity">
    <reaction evidence="1">
        <text>ATP + protein L-histidine = ADP + protein N-phospho-L-histidine.</text>
        <dbReference type="EC" id="2.7.13.3"/>
    </reaction>
</comment>
<evidence type="ECO:0000256" key="3">
    <source>
        <dbReference type="ARBA" id="ARBA00022553"/>
    </source>
</evidence>
<evidence type="ECO:0000256" key="2">
    <source>
        <dbReference type="ARBA" id="ARBA00012438"/>
    </source>
</evidence>
<name>A0A3D4T1Q3_9CORY</name>
<feature type="transmembrane region" description="Helical" evidence="9">
    <location>
        <begin position="32"/>
        <end position="53"/>
    </location>
</feature>
<comment type="caution">
    <text evidence="11">The sequence shown here is derived from an EMBL/GenBank/DDBJ whole genome shotgun (WGS) entry which is preliminary data.</text>
</comment>
<dbReference type="PANTHER" id="PTHR24421:SF10">
    <property type="entry name" value="NITRATE_NITRITE SENSOR PROTEIN NARQ"/>
    <property type="match status" value="1"/>
</dbReference>
<dbReference type="Proteomes" id="UP000261739">
    <property type="component" value="Unassembled WGS sequence"/>
</dbReference>
<keyword evidence="9" id="KW-0812">Transmembrane</keyword>
<protein>
    <recommendedName>
        <fullName evidence="2">histidine kinase</fullName>
        <ecNumber evidence="2">2.7.13.3</ecNumber>
    </recommendedName>
</protein>
<evidence type="ECO:0000256" key="4">
    <source>
        <dbReference type="ARBA" id="ARBA00022679"/>
    </source>
</evidence>
<keyword evidence="9" id="KW-0472">Membrane</keyword>
<reference evidence="11 12" key="1">
    <citation type="journal article" date="2018" name="Nat. Biotechnol.">
        <title>A standardized bacterial taxonomy based on genome phylogeny substantially revises the tree of life.</title>
        <authorList>
            <person name="Parks D.H."/>
            <person name="Chuvochina M."/>
            <person name="Waite D.W."/>
            <person name="Rinke C."/>
            <person name="Skarshewski A."/>
            <person name="Chaumeil P.A."/>
            <person name="Hugenholtz P."/>
        </authorList>
    </citation>
    <scope>NUCLEOTIDE SEQUENCE [LARGE SCALE GENOMIC DNA]</scope>
    <source>
        <strain evidence="11">UBA11247</strain>
    </source>
</reference>
<feature type="transmembrane region" description="Helical" evidence="9">
    <location>
        <begin position="83"/>
        <end position="100"/>
    </location>
</feature>
<dbReference type="Pfam" id="PF07730">
    <property type="entry name" value="HisKA_3"/>
    <property type="match status" value="1"/>
</dbReference>
<dbReference type="InterPro" id="IPR050482">
    <property type="entry name" value="Sensor_HK_TwoCompSys"/>
</dbReference>
<feature type="domain" description="Signal transduction histidine kinase subgroup 3 dimerisation and phosphoacceptor" evidence="10">
    <location>
        <begin position="198"/>
        <end position="264"/>
    </location>
</feature>
<dbReference type="EMBL" id="DQID01000278">
    <property type="protein sequence ID" value="HCT15245.1"/>
    <property type="molecule type" value="Genomic_DNA"/>
</dbReference>
<dbReference type="STRING" id="863239.GCA_000213935_01107"/>
<keyword evidence="8" id="KW-0902">Two-component regulatory system</keyword>
<dbReference type="SUPFAM" id="SSF55874">
    <property type="entry name" value="ATPase domain of HSP90 chaperone/DNA topoisomerase II/histidine kinase"/>
    <property type="match status" value="1"/>
</dbReference>
<sequence length="401" mass="42056">MPRLPRLRRLPSPATVRRHHPGRRAAGALRQVPVDVWPVVLALILYAVAWPVFHLTHSVHAAIVPLLAATGTWPVGAVRRYPFPAWVTVAATCLISVPFHDNPGYALGWPVPLHLALAVTLAAVVLRGTARQVALAVAGTVLLMLANPSEVILGWIVGAGVWSAFFLLLRWLLASRRQARTEAGRATEQSALRVMAEERNGLARDLHDVVAHEMSMIVVQAQSAPYRLTGVTPAVHAEFDSIADTAREALNQVRELLGVLRTDAEQGTTTPVGISQIEPTLTAARRAGVDVTWTVDGDPGTVSQTSGVVLQRVLQECLSNAGRHAPGGTVVVGLEISPTWASLTVDNGPAAPGALVPPEHSGGSGIPGMAARVQAVGGTFSALPAADGGFSVAAGVPVRAS</sequence>
<accession>A0A3D4T1Q3</accession>
<evidence type="ECO:0000313" key="11">
    <source>
        <dbReference type="EMBL" id="HCT15245.1"/>
    </source>
</evidence>
<dbReference type="GO" id="GO:0005524">
    <property type="term" value="F:ATP binding"/>
    <property type="evidence" value="ECO:0007669"/>
    <property type="project" value="UniProtKB-KW"/>
</dbReference>
<dbReference type="GO" id="GO:0046983">
    <property type="term" value="F:protein dimerization activity"/>
    <property type="evidence" value="ECO:0007669"/>
    <property type="project" value="InterPro"/>
</dbReference>
<evidence type="ECO:0000256" key="6">
    <source>
        <dbReference type="ARBA" id="ARBA00022777"/>
    </source>
</evidence>
<dbReference type="GO" id="GO:0000155">
    <property type="term" value="F:phosphorelay sensor kinase activity"/>
    <property type="evidence" value="ECO:0007669"/>
    <property type="project" value="InterPro"/>
</dbReference>